<sequence length="570" mass="65248">MSKIHKIGTAIIIENSAGKILLQHRDKNPEIKYPNTWVLFGGGKEPEESPEEAIQRELMEELEFTLKDYEFYQNYHYVDEEEEHLQYIYYIKLDLDVNQLKLKEGDDLNYFSWSEIKQLSLGFNVSDILEDFFLKRTQISSEKVKNRKIKTILINLPIPFVEDDERQPPGGLVSIATFARSKGYDIDICDLSGNAPDNLLPLVEKADIYGIGTYSATYSLAVSLLTELKKKYPNALFVAGGPHASALPEQVAMDFDCAMCGEGENAWCEVIKAVENGQRPDRIIRAAVIEHLDELPFPDYESFCDMNKYTRQIDGIPVMCLDSSRGCNFRCRFCNSTVNKRGYWRARSAENVVEEVTWHYNNGWRAFRFNDDNFLADPKRAAKICELLEPLQIKWRIFARAESLNSELCKKLYDAGCTHISVGIESLSSEMLERMGKATSIERIKVGLTHAREAGIKTRGFFIVGFPGETDYTVEETIIQLEGLNLDEATVYPCLAYPGTDLFHRSEYYGITWIESDFSKYIQVGKEKSAGYVIKTKTFGPEEIQRWRMLLMNALKEKGINWCDESKEVV</sequence>
<dbReference type="InterPro" id="IPR034466">
    <property type="entry name" value="Methyltransferase_Class_B"/>
</dbReference>
<gene>
    <name evidence="9" type="ORF">SAMN05661086_02982</name>
</gene>
<dbReference type="CDD" id="cd01335">
    <property type="entry name" value="Radical_SAM"/>
    <property type="match status" value="1"/>
</dbReference>
<dbReference type="Pfam" id="PF04055">
    <property type="entry name" value="Radical_SAM"/>
    <property type="match status" value="1"/>
</dbReference>
<dbReference type="Gene3D" id="3.40.50.280">
    <property type="entry name" value="Cobalamin-binding domain"/>
    <property type="match status" value="1"/>
</dbReference>
<dbReference type="GO" id="GO:0031419">
    <property type="term" value="F:cobalamin binding"/>
    <property type="evidence" value="ECO:0007669"/>
    <property type="project" value="InterPro"/>
</dbReference>
<dbReference type="Gene3D" id="3.80.30.20">
    <property type="entry name" value="tm_1862 like domain"/>
    <property type="match status" value="1"/>
</dbReference>
<dbReference type="GO" id="GO:0005829">
    <property type="term" value="C:cytosol"/>
    <property type="evidence" value="ECO:0007669"/>
    <property type="project" value="TreeGrafter"/>
</dbReference>
<dbReference type="SUPFAM" id="SSF102114">
    <property type="entry name" value="Radical SAM enzymes"/>
    <property type="match status" value="1"/>
</dbReference>
<proteinExistence type="predicted"/>
<dbReference type="Gene3D" id="3.90.79.10">
    <property type="entry name" value="Nucleoside Triphosphate Pyrophosphohydrolase"/>
    <property type="match status" value="1"/>
</dbReference>
<dbReference type="PANTHER" id="PTHR43409">
    <property type="entry name" value="ANAEROBIC MAGNESIUM-PROTOPORPHYRIN IX MONOMETHYL ESTER CYCLASE-RELATED"/>
    <property type="match status" value="1"/>
</dbReference>
<evidence type="ECO:0000256" key="3">
    <source>
        <dbReference type="ARBA" id="ARBA00022723"/>
    </source>
</evidence>
<comment type="cofactor">
    <cofactor evidence="1">
        <name>[4Fe-4S] cluster</name>
        <dbReference type="ChEBI" id="CHEBI:49883"/>
    </cofactor>
</comment>
<evidence type="ECO:0000313" key="9">
    <source>
        <dbReference type="EMBL" id="SFR97238.1"/>
    </source>
</evidence>
<protein>
    <submittedName>
        <fullName evidence="9">Radical SAM superfamily enzyme YgiQ, UPF0313 family</fullName>
    </submittedName>
</protein>
<dbReference type="SFLD" id="SFLDG01123">
    <property type="entry name" value="methyltransferase_(Class_B)"/>
    <property type="match status" value="1"/>
</dbReference>
<keyword evidence="10" id="KW-1185">Reference proteome</keyword>
<dbReference type="AlphaFoldDB" id="A0A1I6L1T3"/>
<evidence type="ECO:0000259" key="8">
    <source>
        <dbReference type="PROSITE" id="PS51918"/>
    </source>
</evidence>
<keyword evidence="2" id="KW-0949">S-adenosyl-L-methionine</keyword>
<dbReference type="InterPro" id="IPR058240">
    <property type="entry name" value="rSAM_sf"/>
</dbReference>
<dbReference type="Pfam" id="PF02310">
    <property type="entry name" value="B12-binding"/>
    <property type="match status" value="1"/>
</dbReference>
<dbReference type="PROSITE" id="PS51462">
    <property type="entry name" value="NUDIX"/>
    <property type="match status" value="1"/>
</dbReference>
<dbReference type="InterPro" id="IPR000086">
    <property type="entry name" value="NUDIX_hydrolase_dom"/>
</dbReference>
<dbReference type="PANTHER" id="PTHR43409:SF16">
    <property type="entry name" value="SLR0320 PROTEIN"/>
    <property type="match status" value="1"/>
</dbReference>
<dbReference type="InterPro" id="IPR007197">
    <property type="entry name" value="rSAM"/>
</dbReference>
<dbReference type="InterPro" id="IPR023404">
    <property type="entry name" value="rSAM_horseshoe"/>
</dbReference>
<feature type="domain" description="Nudix hydrolase" evidence="7">
    <location>
        <begin position="4"/>
        <end position="134"/>
    </location>
</feature>
<accession>A0A1I6L1T3</accession>
<dbReference type="InterPro" id="IPR015797">
    <property type="entry name" value="NUDIX_hydrolase-like_dom_sf"/>
</dbReference>
<evidence type="ECO:0000313" key="10">
    <source>
        <dbReference type="Proteomes" id="UP000199659"/>
    </source>
</evidence>
<dbReference type="InterPro" id="IPR006638">
    <property type="entry name" value="Elp3/MiaA/NifB-like_rSAM"/>
</dbReference>
<keyword evidence="3" id="KW-0479">Metal-binding</keyword>
<evidence type="ECO:0000256" key="2">
    <source>
        <dbReference type="ARBA" id="ARBA00022691"/>
    </source>
</evidence>
<dbReference type="CDD" id="cd02068">
    <property type="entry name" value="radical_SAM_B12_BD"/>
    <property type="match status" value="1"/>
</dbReference>
<keyword evidence="4" id="KW-0408">Iron</keyword>
<evidence type="ECO:0000256" key="5">
    <source>
        <dbReference type="ARBA" id="ARBA00023014"/>
    </source>
</evidence>
<dbReference type="SFLD" id="SFLDS00029">
    <property type="entry name" value="Radical_SAM"/>
    <property type="match status" value="1"/>
</dbReference>
<evidence type="ECO:0000256" key="1">
    <source>
        <dbReference type="ARBA" id="ARBA00001966"/>
    </source>
</evidence>
<feature type="domain" description="Radical SAM core" evidence="8">
    <location>
        <begin position="313"/>
        <end position="531"/>
    </location>
</feature>
<reference evidence="9 10" key="1">
    <citation type="submission" date="2016-10" db="EMBL/GenBank/DDBJ databases">
        <authorList>
            <person name="de Groot N.N."/>
        </authorList>
    </citation>
    <scope>NUCLEOTIDE SEQUENCE [LARGE SCALE GENOMIC DNA]</scope>
    <source>
        <strain evidence="9 10">743A</strain>
    </source>
</reference>
<dbReference type="GO" id="GO:0003824">
    <property type="term" value="F:catalytic activity"/>
    <property type="evidence" value="ECO:0007669"/>
    <property type="project" value="InterPro"/>
</dbReference>
<dbReference type="CDD" id="cd18882">
    <property type="entry name" value="NUDIX_Hydrolase"/>
    <property type="match status" value="1"/>
</dbReference>
<evidence type="ECO:0000259" key="6">
    <source>
        <dbReference type="PROSITE" id="PS51332"/>
    </source>
</evidence>
<dbReference type="PROSITE" id="PS51918">
    <property type="entry name" value="RADICAL_SAM"/>
    <property type="match status" value="1"/>
</dbReference>
<feature type="domain" description="B12-binding" evidence="6">
    <location>
        <begin position="155"/>
        <end position="281"/>
    </location>
</feature>
<dbReference type="InterPro" id="IPR051198">
    <property type="entry name" value="BchE-like"/>
</dbReference>
<name>A0A1I6L1T3_9FIRM</name>
<dbReference type="SFLD" id="SFLDG01082">
    <property type="entry name" value="B12-binding_domain_containing"/>
    <property type="match status" value="1"/>
</dbReference>
<dbReference type="InterPro" id="IPR006158">
    <property type="entry name" value="Cobalamin-bd"/>
</dbReference>
<organism evidence="9 10">
    <name type="scientific">Anaeromicropila populeti</name>
    <dbReference type="NCBI Taxonomy" id="37658"/>
    <lineage>
        <taxon>Bacteria</taxon>
        <taxon>Bacillati</taxon>
        <taxon>Bacillota</taxon>
        <taxon>Clostridia</taxon>
        <taxon>Lachnospirales</taxon>
        <taxon>Lachnospiraceae</taxon>
        <taxon>Anaeromicropila</taxon>
    </lineage>
</organism>
<dbReference type="GO" id="GO:0046872">
    <property type="term" value="F:metal ion binding"/>
    <property type="evidence" value="ECO:0007669"/>
    <property type="project" value="UniProtKB-KW"/>
</dbReference>
<dbReference type="RefSeq" id="WP_242940555.1">
    <property type="nucleotide sequence ID" value="NZ_FOYZ01000012.1"/>
</dbReference>
<keyword evidence="5" id="KW-0411">Iron-sulfur</keyword>
<dbReference type="SUPFAM" id="SSF55811">
    <property type="entry name" value="Nudix"/>
    <property type="match status" value="1"/>
</dbReference>
<dbReference type="EMBL" id="FOYZ01000012">
    <property type="protein sequence ID" value="SFR97238.1"/>
    <property type="molecule type" value="Genomic_DNA"/>
</dbReference>
<dbReference type="GO" id="GO:0051539">
    <property type="term" value="F:4 iron, 4 sulfur cluster binding"/>
    <property type="evidence" value="ECO:0007669"/>
    <property type="project" value="UniProtKB-KW"/>
</dbReference>
<dbReference type="Pfam" id="PF00293">
    <property type="entry name" value="NUDIX"/>
    <property type="match status" value="1"/>
</dbReference>
<dbReference type="SMART" id="SM00729">
    <property type="entry name" value="Elp3"/>
    <property type="match status" value="1"/>
</dbReference>
<dbReference type="STRING" id="37658.SAMN05661086_02982"/>
<evidence type="ECO:0000259" key="7">
    <source>
        <dbReference type="PROSITE" id="PS51462"/>
    </source>
</evidence>
<dbReference type="Proteomes" id="UP000199659">
    <property type="component" value="Unassembled WGS sequence"/>
</dbReference>
<dbReference type="PROSITE" id="PS51332">
    <property type="entry name" value="B12_BINDING"/>
    <property type="match status" value="1"/>
</dbReference>
<evidence type="ECO:0000256" key="4">
    <source>
        <dbReference type="ARBA" id="ARBA00023004"/>
    </source>
</evidence>